<dbReference type="InterPro" id="IPR032095">
    <property type="entry name" value="Sacchrp_dh-like_C"/>
</dbReference>
<sequence length="452" mass="51535">METKKTMQNILLLGAGRSATSLINYLKSNAEKENWHIKIGDFDIKLAEEKAGNHPNTSFIQFDILNEIQTQDEIAKADLVISMLPARFHPKVATACVDSGKHMVTASYNSQDIEDLSDIAKSKNILILMECGLDPGIDHMTAMEAMDKIHEQGAKLTSFKSYTGGLVAPESDNNPWHYKFSWNPRNVVLAGQGTAQFIRNGKYKYIPYHKLFSRYEKIEVNGLGDFEGYPNRNSLKYRKVYGIEEIPTLIRGTFRKAGFCDAWDVFVQLGVTDDTYKMEALDEMTIRDFFNAFLPYDKVKPIEEKLCDYLGLEMNSETFKKLKWLGIFEDKKVPIMEGSPAQVMQAIMEAKMSLEPEDKDMIVMQHQFEYELDGKKYRLDSSIVSKGDDQLETAMSKTVGWPMGIAIKNILNHNINLRGVQIPTKKEIYEPILKELNTMGVQFNENIIEIED</sequence>
<dbReference type="SUPFAM" id="SSF51735">
    <property type="entry name" value="NAD(P)-binding Rossmann-fold domains"/>
    <property type="match status" value="1"/>
</dbReference>
<gene>
    <name evidence="4" type="ORF">QYS48_24630</name>
</gene>
<name>A0AA51N4W5_9BACT</name>
<dbReference type="AlphaFoldDB" id="A0AA51N4W5"/>
<reference evidence="4" key="1">
    <citation type="submission" date="2023-08" db="EMBL/GenBank/DDBJ databases">
        <title>Comparative genomics and taxonomic characterization of three novel marine species of genus Marivirga.</title>
        <authorList>
            <person name="Muhammad N."/>
            <person name="Kim S.-G."/>
        </authorList>
    </citation>
    <scope>NUCLEOTIDE SEQUENCE [LARGE SCALE GENOMIC DNA]</scope>
    <source>
        <strain evidence="4">ABR2-2</strain>
    </source>
</reference>
<dbReference type="Gene3D" id="3.30.360.10">
    <property type="entry name" value="Dihydrodipicolinate Reductase, domain 2"/>
    <property type="match status" value="1"/>
</dbReference>
<dbReference type="PANTHER" id="PTHR11133:SF22">
    <property type="entry name" value="ALPHA-AMINOADIPIC SEMIALDEHYDE SYNTHASE, MITOCHONDRIAL"/>
    <property type="match status" value="1"/>
</dbReference>
<dbReference type="GO" id="GO:0019878">
    <property type="term" value="P:lysine biosynthetic process via aminoadipic acid"/>
    <property type="evidence" value="ECO:0007669"/>
    <property type="project" value="TreeGrafter"/>
</dbReference>
<evidence type="ECO:0000313" key="5">
    <source>
        <dbReference type="Proteomes" id="UP001244443"/>
    </source>
</evidence>
<dbReference type="Gene3D" id="3.40.50.720">
    <property type="entry name" value="NAD(P)-binding Rossmann-like Domain"/>
    <property type="match status" value="1"/>
</dbReference>
<evidence type="ECO:0000259" key="3">
    <source>
        <dbReference type="Pfam" id="PF16653"/>
    </source>
</evidence>
<protein>
    <submittedName>
        <fullName evidence="4">Saccharopine dehydrogenase C-terminal domain-containing protein</fullName>
    </submittedName>
</protein>
<organism evidence="4 5">
    <name type="scientific">Marivirga arenosa</name>
    <dbReference type="NCBI Taxonomy" id="3059076"/>
    <lineage>
        <taxon>Bacteria</taxon>
        <taxon>Pseudomonadati</taxon>
        <taxon>Bacteroidota</taxon>
        <taxon>Cytophagia</taxon>
        <taxon>Cytophagales</taxon>
        <taxon>Marivirgaceae</taxon>
        <taxon>Marivirga</taxon>
    </lineage>
</organism>
<proteinExistence type="predicted"/>
<dbReference type="InterPro" id="IPR051168">
    <property type="entry name" value="AASS"/>
</dbReference>
<dbReference type="InterPro" id="IPR036291">
    <property type="entry name" value="NAD(P)-bd_dom_sf"/>
</dbReference>
<dbReference type="Pfam" id="PF03435">
    <property type="entry name" value="Sacchrp_dh_NADP"/>
    <property type="match status" value="1"/>
</dbReference>
<dbReference type="Gene3D" id="1.10.1870.10">
    <property type="entry name" value="Domain 3, Saccharopine reductase"/>
    <property type="match status" value="1"/>
</dbReference>
<dbReference type="SUPFAM" id="SSF55347">
    <property type="entry name" value="Glyceraldehyde-3-phosphate dehydrogenase-like, C-terminal domain"/>
    <property type="match status" value="1"/>
</dbReference>
<keyword evidence="5" id="KW-1185">Reference proteome</keyword>
<dbReference type="GO" id="GO:0005737">
    <property type="term" value="C:cytoplasm"/>
    <property type="evidence" value="ECO:0007669"/>
    <property type="project" value="TreeGrafter"/>
</dbReference>
<accession>A0AA51N4W5</accession>
<dbReference type="PANTHER" id="PTHR11133">
    <property type="entry name" value="SACCHAROPINE DEHYDROGENASE"/>
    <property type="match status" value="1"/>
</dbReference>
<keyword evidence="1" id="KW-0560">Oxidoreductase</keyword>
<feature type="domain" description="Saccharopine dehydrogenase NADP binding" evidence="2">
    <location>
        <begin position="10"/>
        <end position="127"/>
    </location>
</feature>
<evidence type="ECO:0000259" key="2">
    <source>
        <dbReference type="Pfam" id="PF03435"/>
    </source>
</evidence>
<feature type="domain" description="Saccharopine dehydrogenase-like C-terminal" evidence="3">
    <location>
        <begin position="132"/>
        <end position="441"/>
    </location>
</feature>
<dbReference type="EMBL" id="CP129970">
    <property type="protein sequence ID" value="WMN06356.1"/>
    <property type="molecule type" value="Genomic_DNA"/>
</dbReference>
<evidence type="ECO:0000256" key="1">
    <source>
        <dbReference type="ARBA" id="ARBA00023002"/>
    </source>
</evidence>
<dbReference type="GO" id="GO:0004753">
    <property type="term" value="F:saccharopine dehydrogenase activity"/>
    <property type="evidence" value="ECO:0007669"/>
    <property type="project" value="TreeGrafter"/>
</dbReference>
<dbReference type="InterPro" id="IPR005097">
    <property type="entry name" value="Sacchrp_dh_NADP-bd"/>
</dbReference>
<dbReference type="RefSeq" id="WP_308356157.1">
    <property type="nucleotide sequence ID" value="NZ_CP129970.2"/>
</dbReference>
<dbReference type="Proteomes" id="UP001244443">
    <property type="component" value="Chromosome"/>
</dbReference>
<evidence type="ECO:0000313" key="4">
    <source>
        <dbReference type="EMBL" id="WMN06356.1"/>
    </source>
</evidence>
<dbReference type="Pfam" id="PF16653">
    <property type="entry name" value="Sacchrp_dh_C"/>
    <property type="match status" value="1"/>
</dbReference>